<organism evidence="2 3">
    <name type="scientific">Desulfofarcimen acetoxidans (strain ATCC 49208 / DSM 771 / KCTC 5769 / VKM B-1644 / 5575)</name>
    <name type="common">Desulfotomaculum acetoxidans</name>
    <dbReference type="NCBI Taxonomy" id="485916"/>
    <lineage>
        <taxon>Bacteria</taxon>
        <taxon>Bacillati</taxon>
        <taxon>Bacillota</taxon>
        <taxon>Clostridia</taxon>
        <taxon>Eubacteriales</taxon>
        <taxon>Peptococcaceae</taxon>
        <taxon>Desulfofarcimen</taxon>
    </lineage>
</organism>
<gene>
    <name evidence="2" type="ordered locus">Dtox_1563</name>
</gene>
<dbReference type="HOGENOM" id="CLU_2896809_0_0_9"/>
<evidence type="ECO:0000313" key="3">
    <source>
        <dbReference type="Proteomes" id="UP000002217"/>
    </source>
</evidence>
<protein>
    <submittedName>
        <fullName evidence="2">Rubredoxin-type Fe(Cys)4 protein</fullName>
    </submittedName>
</protein>
<name>C8VW72_DESAS</name>
<dbReference type="RefSeq" id="WP_015757136.1">
    <property type="nucleotide sequence ID" value="NC_013216.1"/>
</dbReference>
<feature type="domain" description="Rubredoxin-like" evidence="1">
    <location>
        <begin position="1"/>
        <end position="58"/>
    </location>
</feature>
<evidence type="ECO:0000259" key="1">
    <source>
        <dbReference type="PROSITE" id="PS50903"/>
    </source>
</evidence>
<dbReference type="InterPro" id="IPR024934">
    <property type="entry name" value="Rubredoxin-like_dom"/>
</dbReference>
<reference evidence="2 3" key="1">
    <citation type="journal article" date="2009" name="Stand. Genomic Sci.">
        <title>Complete genome sequence of Desulfotomaculum acetoxidans type strain (5575).</title>
        <authorList>
            <person name="Spring S."/>
            <person name="Lapidus A."/>
            <person name="Schroder M."/>
            <person name="Gleim D."/>
            <person name="Sims D."/>
            <person name="Meincke L."/>
            <person name="Glavina Del Rio T."/>
            <person name="Tice H."/>
            <person name="Copeland A."/>
            <person name="Cheng J.F."/>
            <person name="Lucas S."/>
            <person name="Chen F."/>
            <person name="Nolan M."/>
            <person name="Bruce D."/>
            <person name="Goodwin L."/>
            <person name="Pitluck S."/>
            <person name="Ivanova N."/>
            <person name="Mavromatis K."/>
            <person name="Mikhailova N."/>
            <person name="Pati A."/>
            <person name="Chen A."/>
            <person name="Palaniappan K."/>
            <person name="Land M."/>
            <person name="Hauser L."/>
            <person name="Chang Y.J."/>
            <person name="Jeffries C.D."/>
            <person name="Chain P."/>
            <person name="Saunders E."/>
            <person name="Brettin T."/>
            <person name="Detter J.C."/>
            <person name="Goker M."/>
            <person name="Bristow J."/>
            <person name="Eisen J.A."/>
            <person name="Markowitz V."/>
            <person name="Hugenholtz P."/>
            <person name="Kyrpides N.C."/>
            <person name="Klenk H.P."/>
            <person name="Han C."/>
        </authorList>
    </citation>
    <scope>NUCLEOTIDE SEQUENCE [LARGE SCALE GENOMIC DNA]</scope>
    <source>
        <strain evidence="3">ATCC 49208 / DSM 771 / VKM B-1644</strain>
    </source>
</reference>
<evidence type="ECO:0000313" key="2">
    <source>
        <dbReference type="EMBL" id="ACV62424.1"/>
    </source>
</evidence>
<dbReference type="KEGG" id="dae:Dtox_1563"/>
<sequence length="60" mass="6645">MKKWKCSICGYIYDPEKESLPGETTGASKCDYVDDEGELVDSFKCKQCGAMKEAIKSIGE</sequence>
<dbReference type="SUPFAM" id="SSF57802">
    <property type="entry name" value="Rubredoxin-like"/>
    <property type="match status" value="1"/>
</dbReference>
<dbReference type="Proteomes" id="UP000002217">
    <property type="component" value="Chromosome"/>
</dbReference>
<dbReference type="AlphaFoldDB" id="C8VW72"/>
<dbReference type="PROSITE" id="PS50903">
    <property type="entry name" value="RUBREDOXIN_LIKE"/>
    <property type="match status" value="1"/>
</dbReference>
<dbReference type="Gene3D" id="2.20.28.10">
    <property type="match status" value="1"/>
</dbReference>
<dbReference type="GO" id="GO:0005506">
    <property type="term" value="F:iron ion binding"/>
    <property type="evidence" value="ECO:0007669"/>
    <property type="project" value="InterPro"/>
</dbReference>
<keyword evidence="3" id="KW-1185">Reference proteome</keyword>
<dbReference type="EMBL" id="CP001720">
    <property type="protein sequence ID" value="ACV62424.1"/>
    <property type="molecule type" value="Genomic_DNA"/>
</dbReference>
<accession>C8VW72</accession>
<dbReference type="STRING" id="485916.Dtox_1563"/>
<dbReference type="OrthoDB" id="9799749at2"/>
<proteinExistence type="predicted"/>